<protein>
    <submittedName>
        <fullName evidence="2">Uncharacterized protein</fullName>
    </submittedName>
</protein>
<feature type="region of interest" description="Disordered" evidence="1">
    <location>
        <begin position="73"/>
        <end position="149"/>
    </location>
</feature>
<proteinExistence type="predicted"/>
<gene>
    <name evidence="2" type="ORF">VNO80_25675</name>
</gene>
<feature type="compositionally biased region" description="Low complexity" evidence="1">
    <location>
        <begin position="79"/>
        <end position="89"/>
    </location>
</feature>
<feature type="region of interest" description="Disordered" evidence="1">
    <location>
        <begin position="28"/>
        <end position="54"/>
    </location>
</feature>
<feature type="compositionally biased region" description="Polar residues" evidence="1">
    <location>
        <begin position="138"/>
        <end position="149"/>
    </location>
</feature>
<dbReference type="Proteomes" id="UP001374584">
    <property type="component" value="Unassembled WGS sequence"/>
</dbReference>
<sequence length="149" mass="16516">MSVDWLVTKGEYTKVCFGFTLRRIFPISSSNTPPSTHSTSPPAVPSLPQRPHPNTLTLTMQVTFSTFNPNHRILHQTQRLRLLPRPTSLPRHRPPPAPPTKATTTSPSGPPSSMVAPFSSPLSCSRFSSRTKPPEECWSTSTDLQLRKS</sequence>
<organism evidence="2 3">
    <name type="scientific">Phaseolus coccineus</name>
    <name type="common">Scarlet runner bean</name>
    <name type="synonym">Phaseolus multiflorus</name>
    <dbReference type="NCBI Taxonomy" id="3886"/>
    <lineage>
        <taxon>Eukaryota</taxon>
        <taxon>Viridiplantae</taxon>
        <taxon>Streptophyta</taxon>
        <taxon>Embryophyta</taxon>
        <taxon>Tracheophyta</taxon>
        <taxon>Spermatophyta</taxon>
        <taxon>Magnoliopsida</taxon>
        <taxon>eudicotyledons</taxon>
        <taxon>Gunneridae</taxon>
        <taxon>Pentapetalae</taxon>
        <taxon>rosids</taxon>
        <taxon>fabids</taxon>
        <taxon>Fabales</taxon>
        <taxon>Fabaceae</taxon>
        <taxon>Papilionoideae</taxon>
        <taxon>50 kb inversion clade</taxon>
        <taxon>NPAAA clade</taxon>
        <taxon>indigoferoid/millettioid clade</taxon>
        <taxon>Phaseoleae</taxon>
        <taxon>Phaseolus</taxon>
    </lineage>
</organism>
<feature type="compositionally biased region" description="Pro residues" evidence="1">
    <location>
        <begin position="42"/>
        <end position="51"/>
    </location>
</feature>
<dbReference type="EMBL" id="JAYMYR010000009">
    <property type="protein sequence ID" value="KAK7342719.1"/>
    <property type="molecule type" value="Genomic_DNA"/>
</dbReference>
<name>A0AAN9LV78_PHACN</name>
<dbReference type="AlphaFoldDB" id="A0AAN9LV78"/>
<evidence type="ECO:0000256" key="1">
    <source>
        <dbReference type="SAM" id="MobiDB-lite"/>
    </source>
</evidence>
<accession>A0AAN9LV78</accession>
<evidence type="ECO:0000313" key="3">
    <source>
        <dbReference type="Proteomes" id="UP001374584"/>
    </source>
</evidence>
<feature type="compositionally biased region" description="Low complexity" evidence="1">
    <location>
        <begin position="28"/>
        <end position="41"/>
    </location>
</feature>
<keyword evidence="3" id="KW-1185">Reference proteome</keyword>
<reference evidence="2 3" key="1">
    <citation type="submission" date="2024-01" db="EMBL/GenBank/DDBJ databases">
        <title>The genomes of 5 underutilized Papilionoideae crops provide insights into root nodulation and disease resistanc.</title>
        <authorList>
            <person name="Jiang F."/>
        </authorList>
    </citation>
    <scope>NUCLEOTIDE SEQUENCE [LARGE SCALE GENOMIC DNA]</scope>
    <source>
        <strain evidence="2">JINMINGXINNONG_FW02</strain>
        <tissue evidence="2">Leaves</tissue>
    </source>
</reference>
<evidence type="ECO:0000313" key="2">
    <source>
        <dbReference type="EMBL" id="KAK7342719.1"/>
    </source>
</evidence>
<feature type="compositionally biased region" description="Low complexity" evidence="1">
    <location>
        <begin position="100"/>
        <end position="130"/>
    </location>
</feature>
<comment type="caution">
    <text evidence="2">The sequence shown here is derived from an EMBL/GenBank/DDBJ whole genome shotgun (WGS) entry which is preliminary data.</text>
</comment>